<evidence type="ECO:0000256" key="7">
    <source>
        <dbReference type="ARBA" id="ARBA00023224"/>
    </source>
</evidence>
<dbReference type="GO" id="GO:0043025">
    <property type="term" value="C:neuronal cell body"/>
    <property type="evidence" value="ECO:0007669"/>
    <property type="project" value="TreeGrafter"/>
</dbReference>
<evidence type="ECO:0000256" key="1">
    <source>
        <dbReference type="ARBA" id="ARBA00004651"/>
    </source>
</evidence>
<dbReference type="EMBL" id="HBUF01471587">
    <property type="protein sequence ID" value="CAG6744622.1"/>
    <property type="molecule type" value="Transcribed_RNA"/>
</dbReference>
<keyword evidence="4 8" id="KW-1133">Transmembrane helix</keyword>
<evidence type="ECO:0000313" key="9">
    <source>
        <dbReference type="EMBL" id="CAG6744622.1"/>
    </source>
</evidence>
<evidence type="ECO:0000256" key="2">
    <source>
        <dbReference type="ARBA" id="ARBA00022475"/>
    </source>
</evidence>
<evidence type="ECO:0000256" key="3">
    <source>
        <dbReference type="ARBA" id="ARBA00022692"/>
    </source>
</evidence>
<dbReference type="AlphaFoldDB" id="A0A8D8ZEH8"/>
<evidence type="ECO:0000256" key="5">
    <source>
        <dbReference type="ARBA" id="ARBA00023136"/>
    </source>
</evidence>
<accession>A0A8D8ZEH8</accession>
<keyword evidence="2" id="KW-1003">Cell membrane</keyword>
<dbReference type="InterPro" id="IPR013604">
    <property type="entry name" value="7TM_chemorcpt"/>
</dbReference>
<dbReference type="GO" id="GO:0007635">
    <property type="term" value="P:chemosensory behavior"/>
    <property type="evidence" value="ECO:0007669"/>
    <property type="project" value="TreeGrafter"/>
</dbReference>
<dbReference type="GO" id="GO:0008049">
    <property type="term" value="P:male courtship behavior"/>
    <property type="evidence" value="ECO:0007669"/>
    <property type="project" value="TreeGrafter"/>
</dbReference>
<evidence type="ECO:0008006" key="10">
    <source>
        <dbReference type="Google" id="ProtNLM"/>
    </source>
</evidence>
<organism evidence="9">
    <name type="scientific">Cacopsylla melanoneura</name>
    <dbReference type="NCBI Taxonomy" id="428564"/>
    <lineage>
        <taxon>Eukaryota</taxon>
        <taxon>Metazoa</taxon>
        <taxon>Ecdysozoa</taxon>
        <taxon>Arthropoda</taxon>
        <taxon>Hexapoda</taxon>
        <taxon>Insecta</taxon>
        <taxon>Pterygota</taxon>
        <taxon>Neoptera</taxon>
        <taxon>Paraneoptera</taxon>
        <taxon>Hemiptera</taxon>
        <taxon>Sternorrhyncha</taxon>
        <taxon>Psylloidea</taxon>
        <taxon>Psyllidae</taxon>
        <taxon>Psyllinae</taxon>
        <taxon>Cacopsylla</taxon>
    </lineage>
</organism>
<reference evidence="9" key="1">
    <citation type="submission" date="2021-05" db="EMBL/GenBank/DDBJ databases">
        <authorList>
            <person name="Alioto T."/>
            <person name="Alioto T."/>
            <person name="Gomez Garrido J."/>
        </authorList>
    </citation>
    <scope>NUCLEOTIDE SEQUENCE</scope>
</reference>
<dbReference type="GO" id="GO:0050909">
    <property type="term" value="P:sensory perception of taste"/>
    <property type="evidence" value="ECO:0007669"/>
    <property type="project" value="InterPro"/>
</dbReference>
<keyword evidence="6" id="KW-0675">Receptor</keyword>
<evidence type="ECO:0000256" key="8">
    <source>
        <dbReference type="SAM" id="Phobius"/>
    </source>
</evidence>
<dbReference type="GO" id="GO:0005886">
    <property type="term" value="C:plasma membrane"/>
    <property type="evidence" value="ECO:0007669"/>
    <property type="project" value="UniProtKB-SubCell"/>
</dbReference>
<dbReference type="GO" id="GO:0030424">
    <property type="term" value="C:axon"/>
    <property type="evidence" value="ECO:0007669"/>
    <property type="project" value="TreeGrafter"/>
</dbReference>
<evidence type="ECO:0000256" key="4">
    <source>
        <dbReference type="ARBA" id="ARBA00022989"/>
    </source>
</evidence>
<proteinExistence type="predicted"/>
<dbReference type="PANTHER" id="PTHR21143:SF133">
    <property type="entry name" value="GUSTATORY AND PHEROMONE RECEPTOR 32A-RELATED"/>
    <property type="match status" value="1"/>
</dbReference>
<evidence type="ECO:0000256" key="6">
    <source>
        <dbReference type="ARBA" id="ARBA00023170"/>
    </source>
</evidence>
<dbReference type="GO" id="GO:0030425">
    <property type="term" value="C:dendrite"/>
    <property type="evidence" value="ECO:0007669"/>
    <property type="project" value="TreeGrafter"/>
</dbReference>
<protein>
    <recommendedName>
        <fullName evidence="10">Gustatory receptor</fullName>
    </recommendedName>
</protein>
<feature type="transmembrane region" description="Helical" evidence="8">
    <location>
        <begin position="61"/>
        <end position="83"/>
    </location>
</feature>
<keyword evidence="5 8" id="KW-0472">Membrane</keyword>
<feature type="transmembrane region" description="Helical" evidence="8">
    <location>
        <begin position="26"/>
        <end position="49"/>
    </location>
</feature>
<keyword evidence="7" id="KW-0807">Transducer</keyword>
<dbReference type="GO" id="GO:0007165">
    <property type="term" value="P:signal transduction"/>
    <property type="evidence" value="ECO:0007669"/>
    <property type="project" value="UniProtKB-KW"/>
</dbReference>
<keyword evidence="3 8" id="KW-0812">Transmembrane</keyword>
<dbReference type="PANTHER" id="PTHR21143">
    <property type="entry name" value="INVERTEBRATE GUSTATORY RECEPTOR"/>
    <property type="match status" value="1"/>
</dbReference>
<sequence>MRSLVNCYRKCVLLCGKVNKICSLQLFFSISLSFALVITLLFLGSLLIIQKARGIFTTSEFFFILADLLIMIVIQLGKLMYLINVCSNTCNQAEKILQLGRKVIIEDKSPELTYELSLLVKMMKEEKVQFTAHDFFPIDYPLFISFIGATTTYWVIMVQFQLQS</sequence>
<comment type="subcellular location">
    <subcellularLocation>
        <location evidence="1">Cell membrane</location>
        <topology evidence="1">Multi-pass membrane protein</topology>
    </subcellularLocation>
</comment>
<dbReference type="Pfam" id="PF08395">
    <property type="entry name" value="7tm_7"/>
    <property type="match status" value="1"/>
</dbReference>
<name>A0A8D8ZEH8_9HEMI</name>